<dbReference type="Gene3D" id="3.40.50.1980">
    <property type="entry name" value="Nitrogenase molybdenum iron protein domain"/>
    <property type="match status" value="2"/>
</dbReference>
<comment type="similarity">
    <text evidence="2">Belongs to the bacterial solute-binding protein 8 family.</text>
</comment>
<dbReference type="RefSeq" id="WP_101305581.1">
    <property type="nucleotide sequence ID" value="NZ_CP025299.1"/>
</dbReference>
<evidence type="ECO:0000313" key="7">
    <source>
        <dbReference type="EMBL" id="AUG28630.1"/>
    </source>
</evidence>
<dbReference type="PROSITE" id="PS50983">
    <property type="entry name" value="FE_B12_PBP"/>
    <property type="match status" value="1"/>
</dbReference>
<comment type="subcellular location">
    <subcellularLocation>
        <location evidence="1">Cell envelope</location>
    </subcellularLocation>
</comment>
<name>A0A2K9D4K5_9MICO</name>
<evidence type="ECO:0000256" key="2">
    <source>
        <dbReference type="ARBA" id="ARBA00008814"/>
    </source>
</evidence>
<reference evidence="7 8" key="1">
    <citation type="submission" date="2017-12" db="EMBL/GenBank/DDBJ databases">
        <title>Isolation and characterization of estrogens degradatiion strain Microbacterium hominis SJTG1.</title>
        <authorList>
            <person name="Xiong W."/>
            <person name="Yin C."/>
            <person name="Zheng D."/>
            <person name="Liang R."/>
        </authorList>
    </citation>
    <scope>NUCLEOTIDE SEQUENCE [LARGE SCALE GENOMIC DNA]</scope>
    <source>
        <strain evidence="7 8">SJTG1</strain>
    </source>
</reference>
<dbReference type="EMBL" id="CP025299">
    <property type="protein sequence ID" value="AUG28630.1"/>
    <property type="molecule type" value="Genomic_DNA"/>
</dbReference>
<dbReference type="Pfam" id="PF01497">
    <property type="entry name" value="Peripla_BP_2"/>
    <property type="match status" value="1"/>
</dbReference>
<feature type="chain" id="PRO_5039576424" evidence="5">
    <location>
        <begin position="25"/>
        <end position="329"/>
    </location>
</feature>
<evidence type="ECO:0000313" key="8">
    <source>
        <dbReference type="Proteomes" id="UP000233276"/>
    </source>
</evidence>
<dbReference type="PANTHER" id="PTHR30532">
    <property type="entry name" value="IRON III DICITRATE-BINDING PERIPLASMIC PROTEIN"/>
    <property type="match status" value="1"/>
</dbReference>
<dbReference type="SUPFAM" id="SSF53807">
    <property type="entry name" value="Helical backbone' metal receptor"/>
    <property type="match status" value="1"/>
</dbReference>
<sequence length="329" mass="34162">MTLRRFAAAVPLALASLLVLSACAGTSTAPASSAAAAADYYPVTVTDLGGNEVTIESANSVAITDNRLFQLAADWDLPITVAPRDLMSPNNPLKDDEDILNIGTHGEPDYEQIVAADPDLVITGYRFGGEETAKGVRDAAPDAAIVDTDTPAGMSADEYLVKSVTLMGEIFDRKNEAAALIAQFHDAVAAATAAYDPATTVMGLITTGGEINYSNPTDGRGASIFFSLLGLTPALDAAGTQTDKGDTLSLEALAAADADVFLVLDRDAAVGDGEVTPALDLITGSTALANVAAVKDRAIYVLPSDYYLTEDVFAYISVLNGLTTLFESR</sequence>
<keyword evidence="4 5" id="KW-0732">Signal</keyword>
<dbReference type="PANTHER" id="PTHR30532:SF28">
    <property type="entry name" value="PETROBACTIN-BINDING PROTEIN YCLQ"/>
    <property type="match status" value="1"/>
</dbReference>
<dbReference type="InterPro" id="IPR051313">
    <property type="entry name" value="Bact_iron-sidero_bind"/>
</dbReference>
<keyword evidence="3" id="KW-0813">Transport</keyword>
<dbReference type="AlphaFoldDB" id="A0A2K9D4K5"/>
<accession>A0A2K9D4K5</accession>
<evidence type="ECO:0000256" key="4">
    <source>
        <dbReference type="ARBA" id="ARBA00022729"/>
    </source>
</evidence>
<proteinExistence type="inferred from homology"/>
<organism evidence="7 8">
    <name type="scientific">Microbacterium hominis</name>
    <dbReference type="NCBI Taxonomy" id="162426"/>
    <lineage>
        <taxon>Bacteria</taxon>
        <taxon>Bacillati</taxon>
        <taxon>Actinomycetota</taxon>
        <taxon>Actinomycetes</taxon>
        <taxon>Micrococcales</taxon>
        <taxon>Microbacteriaceae</taxon>
        <taxon>Microbacterium</taxon>
    </lineage>
</organism>
<evidence type="ECO:0000256" key="1">
    <source>
        <dbReference type="ARBA" id="ARBA00004196"/>
    </source>
</evidence>
<gene>
    <name evidence="7" type="ORF">CXR34_03575</name>
</gene>
<dbReference type="PROSITE" id="PS51257">
    <property type="entry name" value="PROKAR_LIPOPROTEIN"/>
    <property type="match status" value="1"/>
</dbReference>
<evidence type="ECO:0000256" key="5">
    <source>
        <dbReference type="SAM" id="SignalP"/>
    </source>
</evidence>
<dbReference type="InterPro" id="IPR002491">
    <property type="entry name" value="ABC_transptr_periplasmic_BD"/>
</dbReference>
<evidence type="ECO:0000256" key="3">
    <source>
        <dbReference type="ARBA" id="ARBA00022448"/>
    </source>
</evidence>
<dbReference type="KEGG" id="mhos:CXR34_03575"/>
<dbReference type="GO" id="GO:1901678">
    <property type="term" value="P:iron coordination entity transport"/>
    <property type="evidence" value="ECO:0007669"/>
    <property type="project" value="UniProtKB-ARBA"/>
</dbReference>
<dbReference type="Proteomes" id="UP000233276">
    <property type="component" value="Chromosome"/>
</dbReference>
<dbReference type="GO" id="GO:0030288">
    <property type="term" value="C:outer membrane-bounded periplasmic space"/>
    <property type="evidence" value="ECO:0007669"/>
    <property type="project" value="TreeGrafter"/>
</dbReference>
<feature type="signal peptide" evidence="5">
    <location>
        <begin position="1"/>
        <end position="24"/>
    </location>
</feature>
<feature type="domain" description="Fe/B12 periplasmic-binding" evidence="6">
    <location>
        <begin position="60"/>
        <end position="329"/>
    </location>
</feature>
<evidence type="ECO:0000259" key="6">
    <source>
        <dbReference type="PROSITE" id="PS50983"/>
    </source>
</evidence>
<protein>
    <submittedName>
        <fullName evidence="7">Iron ABC transporter substrate-binding protein</fullName>
    </submittedName>
</protein>